<accession>A0A0P0X823</accession>
<dbReference type="PaxDb" id="39947-A0A0P0X823"/>
<sequence>HRHLPADHQPGLLGGEPARDVVVVHPLPRLVRSAPRPAAGAVVAPRVVVGGVVAGEVAVAAVEVVERRRRDDGPVPGAHDQPRVVAAVVPRLQDRRLRRDRRRGHVHRLVQQHVLPVHRRPVPGHDQRVRRADELLEEAAERAAAGEVALDGRVGVPAPRRDLVGAGVVEAVREEGGDVVDDVGHHLVRLGLQRVELAGARLGGKSAGPVRRVGQPELAGAGHQLGVSSGPRRRVA</sequence>
<dbReference type="AlphaFoldDB" id="A0A0P0X823"/>
<protein>
    <submittedName>
        <fullName evidence="2">Os07g0575550 protein</fullName>
    </submittedName>
</protein>
<dbReference type="InParanoid" id="A0A0P0X823"/>
<evidence type="ECO:0000313" key="2">
    <source>
        <dbReference type="EMBL" id="BAT02284.1"/>
    </source>
</evidence>
<evidence type="ECO:0000256" key="1">
    <source>
        <dbReference type="SAM" id="MobiDB-lite"/>
    </source>
</evidence>
<dbReference type="EMBL" id="AP014963">
    <property type="protein sequence ID" value="BAT02284.1"/>
    <property type="molecule type" value="Genomic_DNA"/>
</dbReference>
<feature type="region of interest" description="Disordered" evidence="1">
    <location>
        <begin position="204"/>
        <end position="236"/>
    </location>
</feature>
<name>A0A0P0X823_ORYSJ</name>
<proteinExistence type="predicted"/>
<evidence type="ECO:0000313" key="3">
    <source>
        <dbReference type="Proteomes" id="UP000059680"/>
    </source>
</evidence>
<organism evidence="2 3">
    <name type="scientific">Oryza sativa subsp. japonica</name>
    <name type="common">Rice</name>
    <dbReference type="NCBI Taxonomy" id="39947"/>
    <lineage>
        <taxon>Eukaryota</taxon>
        <taxon>Viridiplantae</taxon>
        <taxon>Streptophyta</taxon>
        <taxon>Embryophyta</taxon>
        <taxon>Tracheophyta</taxon>
        <taxon>Spermatophyta</taxon>
        <taxon>Magnoliopsida</taxon>
        <taxon>Liliopsida</taxon>
        <taxon>Poales</taxon>
        <taxon>Poaceae</taxon>
        <taxon>BOP clade</taxon>
        <taxon>Oryzoideae</taxon>
        <taxon>Oryzeae</taxon>
        <taxon>Oryzinae</taxon>
        <taxon>Oryza</taxon>
        <taxon>Oryza sativa</taxon>
    </lineage>
</organism>
<reference evidence="2 3" key="2">
    <citation type="journal article" date="2013" name="Plant Cell Physiol.">
        <title>Rice Annotation Project Database (RAP-DB): an integrative and interactive database for rice genomics.</title>
        <authorList>
            <person name="Sakai H."/>
            <person name="Lee S.S."/>
            <person name="Tanaka T."/>
            <person name="Numa H."/>
            <person name="Kim J."/>
            <person name="Kawahara Y."/>
            <person name="Wakimoto H."/>
            <person name="Yang C.C."/>
            <person name="Iwamoto M."/>
            <person name="Abe T."/>
            <person name="Yamada Y."/>
            <person name="Muto A."/>
            <person name="Inokuchi H."/>
            <person name="Ikemura T."/>
            <person name="Matsumoto T."/>
            <person name="Sasaki T."/>
            <person name="Itoh T."/>
        </authorList>
    </citation>
    <scope>NUCLEOTIDE SEQUENCE [LARGE SCALE GENOMIC DNA]</scope>
    <source>
        <strain evidence="3">cv. Nipponbare</strain>
    </source>
</reference>
<dbReference type="Proteomes" id="UP000059680">
    <property type="component" value="Chromosome 7"/>
</dbReference>
<keyword evidence="3" id="KW-1185">Reference proteome</keyword>
<reference evidence="3" key="1">
    <citation type="journal article" date="2005" name="Nature">
        <title>The map-based sequence of the rice genome.</title>
        <authorList>
            <consortium name="International rice genome sequencing project (IRGSP)"/>
            <person name="Matsumoto T."/>
            <person name="Wu J."/>
            <person name="Kanamori H."/>
            <person name="Katayose Y."/>
            <person name="Fujisawa M."/>
            <person name="Namiki N."/>
            <person name="Mizuno H."/>
            <person name="Yamamoto K."/>
            <person name="Antonio B.A."/>
            <person name="Baba T."/>
            <person name="Sakata K."/>
            <person name="Nagamura Y."/>
            <person name="Aoki H."/>
            <person name="Arikawa K."/>
            <person name="Arita K."/>
            <person name="Bito T."/>
            <person name="Chiden Y."/>
            <person name="Fujitsuka N."/>
            <person name="Fukunaka R."/>
            <person name="Hamada M."/>
            <person name="Harada C."/>
            <person name="Hayashi A."/>
            <person name="Hijishita S."/>
            <person name="Honda M."/>
            <person name="Hosokawa S."/>
            <person name="Ichikawa Y."/>
            <person name="Idonuma A."/>
            <person name="Iijima M."/>
            <person name="Ikeda M."/>
            <person name="Ikeno M."/>
            <person name="Ito K."/>
            <person name="Ito S."/>
            <person name="Ito T."/>
            <person name="Ito Y."/>
            <person name="Ito Y."/>
            <person name="Iwabuchi A."/>
            <person name="Kamiya K."/>
            <person name="Karasawa W."/>
            <person name="Kurita K."/>
            <person name="Katagiri S."/>
            <person name="Kikuta A."/>
            <person name="Kobayashi H."/>
            <person name="Kobayashi N."/>
            <person name="Machita K."/>
            <person name="Maehara T."/>
            <person name="Masukawa M."/>
            <person name="Mizubayashi T."/>
            <person name="Mukai Y."/>
            <person name="Nagasaki H."/>
            <person name="Nagata Y."/>
            <person name="Naito S."/>
            <person name="Nakashima M."/>
            <person name="Nakama Y."/>
            <person name="Nakamichi Y."/>
            <person name="Nakamura M."/>
            <person name="Meguro A."/>
            <person name="Negishi M."/>
            <person name="Ohta I."/>
            <person name="Ohta T."/>
            <person name="Okamoto M."/>
            <person name="Ono N."/>
            <person name="Saji S."/>
            <person name="Sakaguchi M."/>
            <person name="Sakai K."/>
            <person name="Shibata M."/>
            <person name="Shimokawa T."/>
            <person name="Song J."/>
            <person name="Takazaki Y."/>
            <person name="Terasawa K."/>
            <person name="Tsugane M."/>
            <person name="Tsuji K."/>
            <person name="Ueda S."/>
            <person name="Waki K."/>
            <person name="Yamagata H."/>
            <person name="Yamamoto M."/>
            <person name="Yamamoto S."/>
            <person name="Yamane H."/>
            <person name="Yoshiki S."/>
            <person name="Yoshihara R."/>
            <person name="Yukawa K."/>
            <person name="Zhong H."/>
            <person name="Yano M."/>
            <person name="Yuan Q."/>
            <person name="Ouyang S."/>
            <person name="Liu J."/>
            <person name="Jones K.M."/>
            <person name="Gansberger K."/>
            <person name="Moffat K."/>
            <person name="Hill J."/>
            <person name="Bera J."/>
            <person name="Fadrosh D."/>
            <person name="Jin S."/>
            <person name="Johri S."/>
            <person name="Kim M."/>
            <person name="Overton L."/>
            <person name="Reardon M."/>
            <person name="Tsitrin T."/>
            <person name="Vuong H."/>
            <person name="Weaver B."/>
            <person name="Ciecko A."/>
            <person name="Tallon L."/>
            <person name="Jackson J."/>
            <person name="Pai G."/>
            <person name="Aken S.V."/>
            <person name="Utterback T."/>
            <person name="Reidmuller S."/>
            <person name="Feldblyum T."/>
            <person name="Hsiao J."/>
            <person name="Zismann V."/>
            <person name="Iobst S."/>
            <person name="de Vazeille A.R."/>
            <person name="Buell C.R."/>
            <person name="Ying K."/>
            <person name="Li Y."/>
            <person name="Lu T."/>
            <person name="Huang Y."/>
            <person name="Zhao Q."/>
            <person name="Feng Q."/>
            <person name="Zhang L."/>
            <person name="Zhu J."/>
            <person name="Weng Q."/>
            <person name="Mu J."/>
            <person name="Lu Y."/>
            <person name="Fan D."/>
            <person name="Liu Y."/>
            <person name="Guan J."/>
            <person name="Zhang Y."/>
            <person name="Yu S."/>
            <person name="Liu X."/>
            <person name="Zhang Y."/>
            <person name="Hong G."/>
            <person name="Han B."/>
            <person name="Choisne N."/>
            <person name="Demange N."/>
            <person name="Orjeda G."/>
            <person name="Samain S."/>
            <person name="Cattolico L."/>
            <person name="Pelletier E."/>
            <person name="Couloux A."/>
            <person name="Segurens B."/>
            <person name="Wincker P."/>
            <person name="D'Hont A."/>
            <person name="Scarpelli C."/>
            <person name="Weissenbach J."/>
            <person name="Salanoubat M."/>
            <person name="Quetier F."/>
            <person name="Yu Y."/>
            <person name="Kim H.R."/>
            <person name="Rambo T."/>
            <person name="Currie J."/>
            <person name="Collura K."/>
            <person name="Luo M."/>
            <person name="Yang T."/>
            <person name="Ammiraju J.S.S."/>
            <person name="Engler F."/>
            <person name="Soderlund C."/>
            <person name="Wing R.A."/>
            <person name="Palmer L.E."/>
            <person name="de la Bastide M."/>
            <person name="Spiegel L."/>
            <person name="Nascimento L."/>
            <person name="Zutavern T."/>
            <person name="O'Shaughnessy A."/>
            <person name="Dike S."/>
            <person name="Dedhia N."/>
            <person name="Preston R."/>
            <person name="Balija V."/>
            <person name="McCombie W.R."/>
            <person name="Chow T."/>
            <person name="Chen H."/>
            <person name="Chung M."/>
            <person name="Chen C."/>
            <person name="Shaw J."/>
            <person name="Wu H."/>
            <person name="Hsiao K."/>
            <person name="Chao Y."/>
            <person name="Chu M."/>
            <person name="Cheng C."/>
            <person name="Hour A."/>
            <person name="Lee P."/>
            <person name="Lin S."/>
            <person name="Lin Y."/>
            <person name="Liou J."/>
            <person name="Liu S."/>
            <person name="Hsing Y."/>
            <person name="Raghuvanshi S."/>
            <person name="Mohanty A."/>
            <person name="Bharti A.K."/>
            <person name="Gaur A."/>
            <person name="Gupta V."/>
            <person name="Kumar D."/>
            <person name="Ravi V."/>
            <person name="Vij S."/>
            <person name="Kapur A."/>
            <person name="Khurana P."/>
            <person name="Khurana P."/>
            <person name="Khurana J.P."/>
            <person name="Tyagi A.K."/>
            <person name="Gaikwad K."/>
            <person name="Singh A."/>
            <person name="Dalal V."/>
            <person name="Srivastava S."/>
            <person name="Dixit A."/>
            <person name="Pal A.K."/>
            <person name="Ghazi I.A."/>
            <person name="Yadav M."/>
            <person name="Pandit A."/>
            <person name="Bhargava A."/>
            <person name="Sureshbabu K."/>
            <person name="Batra K."/>
            <person name="Sharma T.R."/>
            <person name="Mohapatra T."/>
            <person name="Singh N.K."/>
            <person name="Messing J."/>
            <person name="Nelson A.B."/>
            <person name="Fuks G."/>
            <person name="Kavchok S."/>
            <person name="Keizer G."/>
            <person name="Linton E."/>
            <person name="Llaca V."/>
            <person name="Song R."/>
            <person name="Tanyolac B."/>
            <person name="Young S."/>
            <person name="Ho-Il K."/>
            <person name="Hahn J.H."/>
            <person name="Sangsakoo G."/>
            <person name="Vanavichit A."/>
            <person name="de Mattos Luiz.A.T."/>
            <person name="Zimmer P.D."/>
            <person name="Malone G."/>
            <person name="Dellagostin O."/>
            <person name="de Oliveira A.C."/>
            <person name="Bevan M."/>
            <person name="Bancroft I."/>
            <person name="Minx P."/>
            <person name="Cordum H."/>
            <person name="Wilson R."/>
            <person name="Cheng Z."/>
            <person name="Jin W."/>
            <person name="Jiang J."/>
            <person name="Leong S.A."/>
            <person name="Iwama H."/>
            <person name="Gojobori T."/>
            <person name="Itoh T."/>
            <person name="Niimura Y."/>
            <person name="Fujii Y."/>
            <person name="Habara T."/>
            <person name="Sakai H."/>
            <person name="Sato Y."/>
            <person name="Wilson G."/>
            <person name="Kumar K."/>
            <person name="McCouch S."/>
            <person name="Juretic N."/>
            <person name="Hoen D."/>
            <person name="Wright S."/>
            <person name="Bruskiewich R."/>
            <person name="Bureau T."/>
            <person name="Miyao A."/>
            <person name="Hirochika H."/>
            <person name="Nishikawa T."/>
            <person name="Kadowaki K."/>
            <person name="Sugiura M."/>
            <person name="Burr B."/>
            <person name="Sasaki T."/>
        </authorList>
    </citation>
    <scope>NUCLEOTIDE SEQUENCE [LARGE SCALE GENOMIC DNA]</scope>
    <source>
        <strain evidence="3">cv. Nipponbare</strain>
    </source>
</reference>
<reference evidence="2 3" key="3">
    <citation type="journal article" date="2013" name="Rice">
        <title>Improvement of the Oryza sativa Nipponbare reference genome using next generation sequence and optical map data.</title>
        <authorList>
            <person name="Kawahara Y."/>
            <person name="de la Bastide M."/>
            <person name="Hamilton J.P."/>
            <person name="Kanamori H."/>
            <person name="McCombie W.R."/>
            <person name="Ouyang S."/>
            <person name="Schwartz D.C."/>
            <person name="Tanaka T."/>
            <person name="Wu J."/>
            <person name="Zhou S."/>
            <person name="Childs K.L."/>
            <person name="Davidson R.M."/>
            <person name="Lin H."/>
            <person name="Quesada-Ocampo L."/>
            <person name="Vaillancourt B."/>
            <person name="Sakai H."/>
            <person name="Lee S.S."/>
            <person name="Kim J."/>
            <person name="Numa H."/>
            <person name="Itoh T."/>
            <person name="Buell C.R."/>
            <person name="Matsumoto T."/>
        </authorList>
    </citation>
    <scope>NUCLEOTIDE SEQUENCE [LARGE SCALE GENOMIC DNA]</scope>
    <source>
        <strain evidence="3">cv. Nipponbare</strain>
    </source>
</reference>
<gene>
    <name evidence="2" type="ordered locus">Os07g0575550</name>
    <name evidence="2" type="ORF">OSNPB_070575550</name>
</gene>
<dbReference type="Gramene" id="Os07t0575550-00">
    <property type="protein sequence ID" value="Os07t0575550-00"/>
    <property type="gene ID" value="Os07g0575550"/>
</dbReference>
<feature type="non-terminal residue" evidence="2">
    <location>
        <position position="1"/>
    </location>
</feature>